<evidence type="ECO:0000259" key="4">
    <source>
        <dbReference type="Pfam" id="PF13614"/>
    </source>
</evidence>
<accession>S0ETH6</accession>
<dbReference type="OrthoDB" id="9773088at2"/>
<evidence type="ECO:0000256" key="1">
    <source>
        <dbReference type="ARBA" id="ARBA00022741"/>
    </source>
</evidence>
<evidence type="ECO:0000256" key="2">
    <source>
        <dbReference type="ARBA" id="ARBA00022840"/>
    </source>
</evidence>
<feature type="compositionally biased region" description="Polar residues" evidence="3">
    <location>
        <begin position="23"/>
        <end position="35"/>
    </location>
</feature>
<dbReference type="GO" id="GO:0005829">
    <property type="term" value="C:cytosol"/>
    <property type="evidence" value="ECO:0007669"/>
    <property type="project" value="TreeGrafter"/>
</dbReference>
<name>S0ETH6_CHTCT</name>
<feature type="domain" description="AAA" evidence="4">
    <location>
        <begin position="50"/>
        <end position="207"/>
    </location>
</feature>
<dbReference type="InterPro" id="IPR033875">
    <property type="entry name" value="FlhG"/>
</dbReference>
<dbReference type="InterPro" id="IPR050625">
    <property type="entry name" value="ParA/MinD_ATPase"/>
</dbReference>
<sequence>MLDQAHGLRALASQNRDERKAATSPSLTEKSSETFAQAVVTPPAQVRRARVIAVTSGKGGVGKTNFSSNLSLALAETGNRVIVVDADLGLANLHVVLGIYPQYNLEHVTHGDRSLREVLCPGPNGIRIVAGASGLAELADLDAIRREALIESLGELDALADVVLIDTGAGLARNVLAFLCAAGEVLVVTTPEPTALTDAYAIIKTVYHENPQSRLMLAVNMAQNEAEARSAQERVVSIARRFLGTEVVSLGSIPHDPVVGQAVRNGKPFLLSYPSSPAARAVRKIAHQLTYSAPAPAEVEGVGGLLNRMQRFFNRHLGGR</sequence>
<dbReference type="InterPro" id="IPR025669">
    <property type="entry name" value="AAA_dom"/>
</dbReference>
<feature type="region of interest" description="Disordered" evidence="3">
    <location>
        <begin position="1"/>
        <end position="39"/>
    </location>
</feature>
<evidence type="ECO:0000313" key="6">
    <source>
        <dbReference type="Proteomes" id="UP000014227"/>
    </source>
</evidence>
<dbReference type="Gene3D" id="3.40.50.300">
    <property type="entry name" value="P-loop containing nucleotide triphosphate hydrolases"/>
    <property type="match status" value="1"/>
</dbReference>
<dbReference type="AlphaFoldDB" id="S0ETH6"/>
<dbReference type="GO" id="GO:0016887">
    <property type="term" value="F:ATP hydrolysis activity"/>
    <property type="evidence" value="ECO:0007669"/>
    <property type="project" value="TreeGrafter"/>
</dbReference>
<keyword evidence="1" id="KW-0547">Nucleotide-binding</keyword>
<evidence type="ECO:0000256" key="3">
    <source>
        <dbReference type="SAM" id="MobiDB-lite"/>
    </source>
</evidence>
<dbReference type="InParanoid" id="S0ETH6"/>
<proteinExistence type="predicted"/>
<evidence type="ECO:0000313" key="5">
    <source>
        <dbReference type="EMBL" id="CCW34815.1"/>
    </source>
</evidence>
<keyword evidence="2" id="KW-0067">ATP-binding</keyword>
<dbReference type="GO" id="GO:0005524">
    <property type="term" value="F:ATP binding"/>
    <property type="evidence" value="ECO:0007669"/>
    <property type="project" value="UniProtKB-KW"/>
</dbReference>
<dbReference type="eggNOG" id="COG0455">
    <property type="taxonomic scope" value="Bacteria"/>
</dbReference>
<dbReference type="RefSeq" id="WP_016482365.1">
    <property type="nucleotide sequence ID" value="NC_021487.1"/>
</dbReference>
<reference evidence="6" key="1">
    <citation type="submission" date="2013-03" db="EMBL/GenBank/DDBJ databases">
        <title>Genome sequence of Chthonomonas calidirosea, the first sequenced genome from the Armatimonadetes phylum (formally candidate division OP10).</title>
        <authorList>
            <person name="Lee K.C.Y."/>
            <person name="Morgan X.C."/>
            <person name="Dunfield P.F."/>
            <person name="Tamas I."/>
            <person name="Houghton K.M."/>
            <person name="Vyssotski M."/>
            <person name="Ryan J.L.J."/>
            <person name="Lagutin K."/>
            <person name="McDonald I.R."/>
            <person name="Stott M.B."/>
        </authorList>
    </citation>
    <scope>NUCLEOTIDE SEQUENCE [LARGE SCALE GENOMIC DNA]</scope>
    <source>
        <strain evidence="6">DSM 23976 / ICMP 18418 / T49</strain>
    </source>
</reference>
<dbReference type="PANTHER" id="PTHR43384">
    <property type="entry name" value="SEPTUM SITE-DETERMINING PROTEIN MIND HOMOLOG, CHLOROPLASTIC-RELATED"/>
    <property type="match status" value="1"/>
</dbReference>
<dbReference type="Pfam" id="PF13614">
    <property type="entry name" value="AAA_31"/>
    <property type="match status" value="1"/>
</dbReference>
<dbReference type="GO" id="GO:0009898">
    <property type="term" value="C:cytoplasmic side of plasma membrane"/>
    <property type="evidence" value="ECO:0007669"/>
    <property type="project" value="TreeGrafter"/>
</dbReference>
<dbReference type="InterPro" id="IPR025501">
    <property type="entry name" value="MinD_FleN"/>
</dbReference>
<gene>
    <name evidence="5" type="ORF">CCALI_00993</name>
</gene>
<dbReference type="STRING" id="454171.CP488_00163"/>
<dbReference type="EMBL" id="HF951689">
    <property type="protein sequence ID" value="CCW34815.1"/>
    <property type="molecule type" value="Genomic_DNA"/>
</dbReference>
<dbReference type="PATRIC" id="fig|1303518.3.peg.1004"/>
<dbReference type="HOGENOM" id="CLU_037612_0_0_0"/>
<dbReference type="FunCoup" id="S0ETH6">
    <property type="interactions" value="39"/>
</dbReference>
<keyword evidence="6" id="KW-1185">Reference proteome</keyword>
<dbReference type="GO" id="GO:0051782">
    <property type="term" value="P:negative regulation of cell division"/>
    <property type="evidence" value="ECO:0007669"/>
    <property type="project" value="TreeGrafter"/>
</dbReference>
<dbReference type="KEGG" id="ccz:CCALI_00993"/>
<protein>
    <submittedName>
        <fullName evidence="5">ATPases involved in chromosome partitioning</fullName>
    </submittedName>
</protein>
<organism evidence="5 6">
    <name type="scientific">Chthonomonas calidirosea (strain DSM 23976 / ICMP 18418 / T49)</name>
    <dbReference type="NCBI Taxonomy" id="1303518"/>
    <lineage>
        <taxon>Bacteria</taxon>
        <taxon>Bacillati</taxon>
        <taxon>Armatimonadota</taxon>
        <taxon>Chthonomonadia</taxon>
        <taxon>Chthonomonadales</taxon>
        <taxon>Chthonomonadaceae</taxon>
        <taxon>Chthonomonas</taxon>
    </lineage>
</organism>
<dbReference type="PANTHER" id="PTHR43384:SF4">
    <property type="entry name" value="CELLULOSE BIOSYNTHESIS PROTEIN BCSQ-RELATED"/>
    <property type="match status" value="1"/>
</dbReference>
<dbReference type="CDD" id="cd02038">
    <property type="entry name" value="FlhG-like"/>
    <property type="match status" value="1"/>
</dbReference>
<dbReference type="InterPro" id="IPR027417">
    <property type="entry name" value="P-loop_NTPase"/>
</dbReference>
<dbReference type="PIRSF" id="PIRSF003092">
    <property type="entry name" value="MinD"/>
    <property type="match status" value="1"/>
</dbReference>
<dbReference type="SUPFAM" id="SSF52540">
    <property type="entry name" value="P-loop containing nucleoside triphosphate hydrolases"/>
    <property type="match status" value="1"/>
</dbReference>
<dbReference type="Proteomes" id="UP000014227">
    <property type="component" value="Chromosome I"/>
</dbReference>